<dbReference type="CDD" id="cd00085">
    <property type="entry name" value="HNHc"/>
    <property type="match status" value="1"/>
</dbReference>
<dbReference type="InterPro" id="IPR043502">
    <property type="entry name" value="DNA/RNA_pol_sf"/>
</dbReference>
<keyword evidence="3" id="KW-0695">RNA-directed DNA polymerase</keyword>
<dbReference type="AlphaFoldDB" id="A0A1W6WX48"/>
<feature type="domain" description="Reverse transcriptase" evidence="1">
    <location>
        <begin position="67"/>
        <end position="322"/>
    </location>
</feature>
<geneLocation type="plasmid" evidence="3 4">
    <name>poh1</name>
</geneLocation>
<dbReference type="InterPro" id="IPR003615">
    <property type="entry name" value="HNH_nuc"/>
</dbReference>
<dbReference type="GO" id="GO:0003964">
    <property type="term" value="F:RNA-directed DNA polymerase activity"/>
    <property type="evidence" value="ECO:0007669"/>
    <property type="project" value="UniProtKB-KW"/>
</dbReference>
<dbReference type="PANTHER" id="PTHR34047">
    <property type="entry name" value="NUCLEAR INTRON MATURASE 1, MITOCHONDRIAL-RELATED"/>
    <property type="match status" value="1"/>
</dbReference>
<dbReference type="InterPro" id="IPR051083">
    <property type="entry name" value="GrpII_Intron_Splice-Mob/Def"/>
</dbReference>
<dbReference type="CDD" id="cd01651">
    <property type="entry name" value="RT_G2_intron"/>
    <property type="match status" value="1"/>
</dbReference>
<dbReference type="Proteomes" id="UP000194143">
    <property type="component" value="Plasmid poh1"/>
</dbReference>
<dbReference type="PROSITE" id="PS50878">
    <property type="entry name" value="RT_POL"/>
    <property type="match status" value="1"/>
</dbReference>
<dbReference type="InterPro" id="IPR030931">
    <property type="entry name" value="Group_II_RT_mat"/>
</dbReference>
<evidence type="ECO:0000259" key="1">
    <source>
        <dbReference type="PROSITE" id="PS50878"/>
    </source>
</evidence>
<dbReference type="InterPro" id="IPR000477">
    <property type="entry name" value="RT_dom"/>
</dbReference>
<protein>
    <submittedName>
        <fullName evidence="3">Group II intron reverse transcriptase/maturase</fullName>
    </submittedName>
</protein>
<name>A0A1W6WX48_BACTU</name>
<gene>
    <name evidence="2" type="ORF">CAB88_29120</name>
    <name evidence="3" type="ORF">CAB88_29520</name>
</gene>
<sequence length="598" mass="69991">MQSTLDDLYQQSQNGNNFYKLIELMKMDENIRLAYRNIKRNMGSLTAGTDGMTINDIKMLSTDEVIEKVRTMFGWYEPQSVRRVFIPKPNGDRRPLGIPTIWDRLFQQCVLQILEPICEAKFHNHSYGFRPNRSTHHALARMKSLVNRKGNGFHYCVDIDIKGFFDNVHHGKLLKQLWTIGIRDKKLLSIISRLLKAEIVNEGVPQKGTPQGGILSPLLSNIVLNELDWWVSNQWETIKTSHPYKGNSEKYRALKKSKLKECFLIRYADDAKILCRDYVTALKMFEATKDFLRTRLHLDISLEKSKIINLRKKASHFLGFTVKANKKGNKHVAHSRMCVKSRKHAYSKLKKAVKDISREQTPESVWRFNTTVMGIQNYYSAATHINHDLDHMSCHLIRTLYNRLRRDWKKATKSDMSTVLRKRYKRYNPKLYKIKDIVLLPIHAQKHKPARNFTQSISNYTKEGREKIHDTLKAVDRETLRHVHRFYMKHRTVEYNDNRIAKFIAQYGKCAITKQEVGLVGWHCHHKIPLEFGGQDNYENLVIVLEDIHIAIHSDDSDKAKSILNKYDIIEDKKVMFDKLRISARRHPIFASIQKLVN</sequence>
<dbReference type="KEGG" id="bthy:AQ980_30100"/>
<dbReference type="Pfam" id="PF00078">
    <property type="entry name" value="RVT_1"/>
    <property type="match status" value="1"/>
</dbReference>
<dbReference type="RefSeq" id="WP_003275463.1">
    <property type="nucleotide sequence ID" value="NZ_CP011350.1"/>
</dbReference>
<dbReference type="SUPFAM" id="SSF56672">
    <property type="entry name" value="DNA/RNA polymerases"/>
    <property type="match status" value="1"/>
</dbReference>
<evidence type="ECO:0000313" key="3">
    <source>
        <dbReference type="EMBL" id="ARP61172.1"/>
    </source>
</evidence>
<reference evidence="3 4" key="1">
    <citation type="submission" date="2017-04" db="EMBL/GenBank/DDBJ databases">
        <title>Complete Genome Sequence of Bacillus thuringiensis type Strain ATCC 10792.</title>
        <authorList>
            <person name="Oh D.-H."/>
            <person name="Park B.-J."/>
            <person name="Shuai W."/>
            <person name="Chelliah R."/>
        </authorList>
    </citation>
    <scope>NUCLEOTIDE SEQUENCE [LARGE SCALE GENOMIC DNA]</scope>
    <source>
        <strain evidence="3 4">ATCC 10792</strain>
        <plasmid evidence="3 4">poh1</plasmid>
    </source>
</reference>
<keyword evidence="3" id="KW-0614">Plasmid</keyword>
<dbReference type="PANTHER" id="PTHR34047:SF8">
    <property type="entry name" value="PROTEIN YKFC"/>
    <property type="match status" value="1"/>
</dbReference>
<evidence type="ECO:0000313" key="2">
    <source>
        <dbReference type="EMBL" id="ARP61103.1"/>
    </source>
</evidence>
<dbReference type="EMBL" id="CP021062">
    <property type="protein sequence ID" value="ARP61103.1"/>
    <property type="molecule type" value="Genomic_DNA"/>
</dbReference>
<dbReference type="SMART" id="SM00507">
    <property type="entry name" value="HNHc"/>
    <property type="match status" value="1"/>
</dbReference>
<dbReference type="NCBIfam" id="TIGR04416">
    <property type="entry name" value="group_II_RT_mat"/>
    <property type="match status" value="1"/>
</dbReference>
<evidence type="ECO:0000313" key="4">
    <source>
        <dbReference type="Proteomes" id="UP000194143"/>
    </source>
</evidence>
<keyword evidence="3" id="KW-0548">Nucleotidyltransferase</keyword>
<organism evidence="3 4">
    <name type="scientific">Bacillus thuringiensis</name>
    <dbReference type="NCBI Taxonomy" id="1428"/>
    <lineage>
        <taxon>Bacteria</taxon>
        <taxon>Bacillati</taxon>
        <taxon>Bacillota</taxon>
        <taxon>Bacilli</taxon>
        <taxon>Bacillales</taxon>
        <taxon>Bacillaceae</taxon>
        <taxon>Bacillus</taxon>
        <taxon>Bacillus cereus group</taxon>
    </lineage>
</organism>
<proteinExistence type="predicted"/>
<accession>A0A1W6WX48</accession>
<dbReference type="GeneID" id="67470111"/>
<dbReference type="EMBL" id="CP021062">
    <property type="protein sequence ID" value="ARP61172.1"/>
    <property type="molecule type" value="Genomic_DNA"/>
</dbReference>
<keyword evidence="4" id="KW-1185">Reference proteome</keyword>
<dbReference type="Gene3D" id="1.10.30.50">
    <property type="match status" value="1"/>
</dbReference>
<keyword evidence="3" id="KW-0808">Transferase</keyword>